<comment type="caution">
    <text evidence="1">The sequence shown here is derived from an EMBL/GenBank/DDBJ whole genome shotgun (WGS) entry which is preliminary data.</text>
</comment>
<protein>
    <submittedName>
        <fullName evidence="1">Acyl-CoA thioesterase</fullName>
    </submittedName>
</protein>
<dbReference type="EMBL" id="JACJHR010000096">
    <property type="protein sequence ID" value="MBB2505238.1"/>
    <property type="molecule type" value="Genomic_DNA"/>
</dbReference>
<name>A0A8E1W6F4_9PSEU</name>
<dbReference type="CDD" id="cd00586">
    <property type="entry name" value="4HBT"/>
    <property type="match status" value="1"/>
</dbReference>
<evidence type="ECO:0000313" key="2">
    <source>
        <dbReference type="Proteomes" id="UP000550260"/>
    </source>
</evidence>
<dbReference type="InterPro" id="IPR029069">
    <property type="entry name" value="HotDog_dom_sf"/>
</dbReference>
<dbReference type="Pfam" id="PF13279">
    <property type="entry name" value="4HBT_2"/>
    <property type="match status" value="1"/>
</dbReference>
<organism evidence="1 2">
    <name type="scientific">Amycolatopsis echigonensis</name>
    <dbReference type="NCBI Taxonomy" id="2576905"/>
    <lineage>
        <taxon>Bacteria</taxon>
        <taxon>Bacillati</taxon>
        <taxon>Actinomycetota</taxon>
        <taxon>Actinomycetes</taxon>
        <taxon>Pseudonocardiales</taxon>
        <taxon>Pseudonocardiaceae</taxon>
        <taxon>Amycolatopsis</taxon>
    </lineage>
</organism>
<dbReference type="AlphaFoldDB" id="A0A8E1W6F4"/>
<dbReference type="RefSeq" id="WP_183126780.1">
    <property type="nucleotide sequence ID" value="NZ_JACJHR010000096.1"/>
</dbReference>
<gene>
    <name evidence="1" type="ORF">H5411_39690</name>
</gene>
<proteinExistence type="predicted"/>
<dbReference type="SUPFAM" id="SSF54637">
    <property type="entry name" value="Thioesterase/thiol ester dehydrase-isomerase"/>
    <property type="match status" value="1"/>
</dbReference>
<accession>A0A8E1W6F4</accession>
<dbReference type="Gene3D" id="3.10.129.10">
    <property type="entry name" value="Hotdog Thioesterase"/>
    <property type="match status" value="1"/>
</dbReference>
<dbReference type="Proteomes" id="UP000550260">
    <property type="component" value="Unassembled WGS sequence"/>
</dbReference>
<reference evidence="1 2" key="1">
    <citation type="submission" date="2020-08" db="EMBL/GenBank/DDBJ databases">
        <title>Amycolatopsis echigonensis JCM 21831.</title>
        <authorList>
            <person name="Tedsree N."/>
            <person name="Kuncharoen N."/>
            <person name="Likhitwitayawuid K."/>
            <person name="Tanasupawat S."/>
        </authorList>
    </citation>
    <scope>NUCLEOTIDE SEQUENCE [LARGE SCALE GENOMIC DNA]</scope>
    <source>
        <strain evidence="1 2">JCM 21831</strain>
    </source>
</reference>
<sequence length="164" mass="17851">METDTTRPLVRRNRRVAMGDVDAARILYFAAPYRWLEELLTGWCKAIEHPVSGMFREGSGCPSVASAAQYVAPLALDDEISVALYPSSIGHTSFSVTAVASRIDDGRVMVKVTSWHAWALFGEDDTGAVTLRAQPLPDWLRDGLAASTLIQPATPRPAATPIRL</sequence>
<evidence type="ECO:0000313" key="1">
    <source>
        <dbReference type="EMBL" id="MBB2505238.1"/>
    </source>
</evidence>